<dbReference type="Pfam" id="PF22700">
    <property type="entry name" value="MVD-like_N"/>
    <property type="match status" value="1"/>
</dbReference>
<dbReference type="PIRSF" id="PIRSF015950">
    <property type="entry name" value="Mev_P_decrbx"/>
    <property type="match status" value="1"/>
</dbReference>
<protein>
    <recommendedName>
        <fullName evidence="2">diphosphomevalonate decarboxylase</fullName>
        <ecNumber evidence="2">4.1.1.33</ecNumber>
    </recommendedName>
</protein>
<dbReference type="InterPro" id="IPR053859">
    <property type="entry name" value="MVD-like_N"/>
</dbReference>
<keyword evidence="6" id="KW-0443">Lipid metabolism</keyword>
<dbReference type="Gene3D" id="3.30.230.10">
    <property type="match status" value="1"/>
</dbReference>
<reference evidence="11" key="1">
    <citation type="submission" date="2017-03" db="EMBL/GenBank/DDBJ databases">
        <authorList>
            <person name="Monnet C."/>
        </authorList>
    </citation>
    <scope>NUCLEOTIDE SEQUENCE [LARGE SCALE GENOMIC DNA]</scope>
    <source>
        <strain evidence="11">SJ5-8</strain>
    </source>
</reference>
<evidence type="ECO:0000256" key="4">
    <source>
        <dbReference type="ARBA" id="ARBA00022741"/>
    </source>
</evidence>
<evidence type="ECO:0000256" key="3">
    <source>
        <dbReference type="ARBA" id="ARBA00022516"/>
    </source>
</evidence>
<dbReference type="EC" id="4.1.1.33" evidence="2"/>
<dbReference type="FunFam" id="3.30.230.10:FF:000072">
    <property type="entry name" value="Diphosphomevalonate decarboxylase"/>
    <property type="match status" value="1"/>
</dbReference>
<evidence type="ECO:0000256" key="2">
    <source>
        <dbReference type="ARBA" id="ARBA00012296"/>
    </source>
</evidence>
<dbReference type="InterPro" id="IPR029765">
    <property type="entry name" value="Mev_diP_decarb"/>
</dbReference>
<evidence type="ECO:0000259" key="8">
    <source>
        <dbReference type="Pfam" id="PF18376"/>
    </source>
</evidence>
<keyword evidence="7 10" id="KW-0456">Lyase</keyword>
<organism evidence="10 11">
    <name type="scientific">Brevibacterium jeotgali</name>
    <dbReference type="NCBI Taxonomy" id="1262550"/>
    <lineage>
        <taxon>Bacteria</taxon>
        <taxon>Bacillati</taxon>
        <taxon>Actinomycetota</taxon>
        <taxon>Actinomycetes</taxon>
        <taxon>Micrococcales</taxon>
        <taxon>Brevibacteriaceae</taxon>
        <taxon>Brevibacterium</taxon>
    </lineage>
</organism>
<evidence type="ECO:0000256" key="5">
    <source>
        <dbReference type="ARBA" id="ARBA00022840"/>
    </source>
</evidence>
<proteinExistence type="inferred from homology"/>
<dbReference type="GO" id="GO:0004163">
    <property type="term" value="F:diphosphomevalonate decarboxylase activity"/>
    <property type="evidence" value="ECO:0007669"/>
    <property type="project" value="UniProtKB-EC"/>
</dbReference>
<sequence>MTIAAARAFPNIALVKYWGKRDEDLILPVAGSLSLTLDAFATTTSVQVMPSAEADAFELNGSTATGEAARRVSTFLDHIRARAGSAARARVTSTNEAPTGAGLASSAAGFAALATAASAAYGLDLDRRELSRLARRGSGSAARSIVPEVAVWHAGHDDHSSFAEPVDAPDMQMVIVTVDTAQKTVSSREAMRRTAATSPYFPAWISSTEQSLAEMVDACAAGDFTRIGEIAESHALRMHGAIEACDPPIRYLAPRSVAVFDAVASLRAQGVEGYATADAGPNVAVLVRPEHAERLRDSLAELGEARLVGPGAGATLIDPSGGVDS</sequence>
<dbReference type="GO" id="GO:0005829">
    <property type="term" value="C:cytosol"/>
    <property type="evidence" value="ECO:0007669"/>
    <property type="project" value="InterPro"/>
</dbReference>
<evidence type="ECO:0000259" key="9">
    <source>
        <dbReference type="Pfam" id="PF22700"/>
    </source>
</evidence>
<dbReference type="GO" id="GO:0005524">
    <property type="term" value="F:ATP binding"/>
    <property type="evidence" value="ECO:0007669"/>
    <property type="project" value="UniProtKB-KW"/>
</dbReference>
<dbReference type="Pfam" id="PF18376">
    <property type="entry name" value="MDD_C"/>
    <property type="match status" value="1"/>
</dbReference>
<dbReference type="InterPro" id="IPR036554">
    <property type="entry name" value="GHMP_kinase_C_sf"/>
</dbReference>
<name>A0A2H1L5N8_9MICO</name>
<feature type="domain" description="Mvd1 C-terminal" evidence="8">
    <location>
        <begin position="174"/>
        <end position="300"/>
    </location>
</feature>
<dbReference type="EMBL" id="FXZM01000008">
    <property type="protein sequence ID" value="SMY12237.1"/>
    <property type="molecule type" value="Genomic_DNA"/>
</dbReference>
<comment type="similarity">
    <text evidence="1">Belongs to the diphosphomevalonate decarboxylase family.</text>
</comment>
<evidence type="ECO:0000313" key="11">
    <source>
        <dbReference type="Proteomes" id="UP000234462"/>
    </source>
</evidence>
<dbReference type="Gene3D" id="3.30.70.890">
    <property type="entry name" value="GHMP kinase, C-terminal domain"/>
    <property type="match status" value="1"/>
</dbReference>
<feature type="domain" description="Diphosphomevalonate decarboxylase-like N-terminal" evidence="9">
    <location>
        <begin position="8"/>
        <end position="163"/>
    </location>
</feature>
<dbReference type="OrthoDB" id="5498344at2"/>
<dbReference type="SUPFAM" id="SSF55060">
    <property type="entry name" value="GHMP Kinase, C-terminal domain"/>
    <property type="match status" value="1"/>
</dbReference>
<evidence type="ECO:0000256" key="7">
    <source>
        <dbReference type="ARBA" id="ARBA00023239"/>
    </source>
</evidence>
<dbReference type="PANTHER" id="PTHR10977">
    <property type="entry name" value="DIPHOSPHOMEVALONATE DECARBOXYLASE"/>
    <property type="match status" value="1"/>
</dbReference>
<dbReference type="Proteomes" id="UP000234462">
    <property type="component" value="Unassembled WGS sequence"/>
</dbReference>
<keyword evidence="11" id="KW-1185">Reference proteome</keyword>
<dbReference type="AlphaFoldDB" id="A0A2H1L5N8"/>
<dbReference type="NCBIfam" id="TIGR01240">
    <property type="entry name" value="mevDPdecarb"/>
    <property type="match status" value="1"/>
</dbReference>
<keyword evidence="3" id="KW-0444">Lipid biosynthesis</keyword>
<keyword evidence="4" id="KW-0547">Nucleotide-binding</keyword>
<dbReference type="InterPro" id="IPR014721">
    <property type="entry name" value="Ribsml_uS5_D2-typ_fold_subgr"/>
</dbReference>
<keyword evidence="5" id="KW-0067">ATP-binding</keyword>
<evidence type="ECO:0000256" key="1">
    <source>
        <dbReference type="ARBA" id="ARBA00008831"/>
    </source>
</evidence>
<gene>
    <name evidence="10" type="ORF">BJEO58_01831</name>
</gene>
<accession>A0A2H1L5N8</accession>
<dbReference type="InterPro" id="IPR041431">
    <property type="entry name" value="Mvd1_C"/>
</dbReference>
<dbReference type="GO" id="GO:0019287">
    <property type="term" value="P:isopentenyl diphosphate biosynthetic process, mevalonate pathway"/>
    <property type="evidence" value="ECO:0007669"/>
    <property type="project" value="InterPro"/>
</dbReference>
<evidence type="ECO:0000256" key="6">
    <source>
        <dbReference type="ARBA" id="ARBA00023098"/>
    </source>
</evidence>
<evidence type="ECO:0000313" key="10">
    <source>
        <dbReference type="EMBL" id="SMY12237.1"/>
    </source>
</evidence>
<dbReference type="SUPFAM" id="SSF54211">
    <property type="entry name" value="Ribosomal protein S5 domain 2-like"/>
    <property type="match status" value="1"/>
</dbReference>
<dbReference type="InterPro" id="IPR005935">
    <property type="entry name" value="Mev_decarb"/>
</dbReference>
<dbReference type="PRINTS" id="PR00959">
    <property type="entry name" value="MEVGALKINASE"/>
</dbReference>
<dbReference type="PANTHER" id="PTHR10977:SF3">
    <property type="entry name" value="DIPHOSPHOMEVALONATE DECARBOXYLASE"/>
    <property type="match status" value="1"/>
</dbReference>
<dbReference type="RefSeq" id="WP_101589180.1">
    <property type="nucleotide sequence ID" value="NZ_FXZM01000008.1"/>
</dbReference>
<dbReference type="InterPro" id="IPR020568">
    <property type="entry name" value="Ribosomal_Su5_D2-typ_SF"/>
</dbReference>